<organism evidence="1 2">
    <name type="scientific">Cephalotus follicularis</name>
    <name type="common">Albany pitcher plant</name>
    <dbReference type="NCBI Taxonomy" id="3775"/>
    <lineage>
        <taxon>Eukaryota</taxon>
        <taxon>Viridiplantae</taxon>
        <taxon>Streptophyta</taxon>
        <taxon>Embryophyta</taxon>
        <taxon>Tracheophyta</taxon>
        <taxon>Spermatophyta</taxon>
        <taxon>Magnoliopsida</taxon>
        <taxon>eudicotyledons</taxon>
        <taxon>Gunneridae</taxon>
        <taxon>Pentapetalae</taxon>
        <taxon>rosids</taxon>
        <taxon>fabids</taxon>
        <taxon>Oxalidales</taxon>
        <taxon>Cephalotaceae</taxon>
        <taxon>Cephalotus</taxon>
    </lineage>
</organism>
<proteinExistence type="predicted"/>
<sequence length="147" mass="17051">MHNDLIGSYDHSATIKEMRDRLRFNFMGSSVTRLRSLVLKFEMYKQEPNYSITEHMRIIYAVITDLKNGGNALFDEQQVQAAIRSLHDSWINVRQILTNNENIKNFADVCHHVKLEAEREEAICVTAFLLNGANVMDIGPRVREREN</sequence>
<accession>A0A1Q3C9V7</accession>
<dbReference type="AlphaFoldDB" id="A0A1Q3C9V7"/>
<keyword evidence="2" id="KW-1185">Reference proteome</keyword>
<name>A0A1Q3C9V7_CEPFO</name>
<protein>
    <submittedName>
        <fullName evidence="1">UBN2_2 domain-containing protein</fullName>
    </submittedName>
</protein>
<gene>
    <name evidence="1" type="ORF">CFOL_v3_20499</name>
</gene>
<reference evidence="2" key="1">
    <citation type="submission" date="2016-04" db="EMBL/GenBank/DDBJ databases">
        <title>Cephalotus genome sequencing.</title>
        <authorList>
            <person name="Fukushima K."/>
            <person name="Hasebe M."/>
            <person name="Fang X."/>
        </authorList>
    </citation>
    <scope>NUCLEOTIDE SEQUENCE [LARGE SCALE GENOMIC DNA]</scope>
    <source>
        <strain evidence="2">cv. St1</strain>
    </source>
</reference>
<evidence type="ECO:0000313" key="2">
    <source>
        <dbReference type="Proteomes" id="UP000187406"/>
    </source>
</evidence>
<dbReference type="InParanoid" id="A0A1Q3C9V7"/>
<dbReference type="Proteomes" id="UP000187406">
    <property type="component" value="Unassembled WGS sequence"/>
</dbReference>
<dbReference type="Pfam" id="PF14223">
    <property type="entry name" value="Retrotran_gag_2"/>
    <property type="match status" value="1"/>
</dbReference>
<comment type="caution">
    <text evidence="1">The sequence shown here is derived from an EMBL/GenBank/DDBJ whole genome shotgun (WGS) entry which is preliminary data.</text>
</comment>
<dbReference type="OrthoDB" id="1909174at2759"/>
<evidence type="ECO:0000313" key="1">
    <source>
        <dbReference type="EMBL" id="GAV77027.1"/>
    </source>
</evidence>
<dbReference type="EMBL" id="BDDD01001555">
    <property type="protein sequence ID" value="GAV77027.1"/>
    <property type="molecule type" value="Genomic_DNA"/>
</dbReference>